<comment type="caution">
    <text evidence="2">The sequence shown here is derived from an EMBL/GenBank/DDBJ whole genome shotgun (WGS) entry which is preliminary data.</text>
</comment>
<dbReference type="OrthoDB" id="9808492at2"/>
<dbReference type="eggNOG" id="ENOG502Z924">
    <property type="taxonomic scope" value="Bacteria"/>
</dbReference>
<dbReference type="Proteomes" id="UP000028701">
    <property type="component" value="Unassembled WGS sequence"/>
</dbReference>
<dbReference type="Pfam" id="PF13289">
    <property type="entry name" value="SIR2_2"/>
    <property type="match status" value="1"/>
</dbReference>
<reference evidence="2 3" key="1">
    <citation type="submission" date="2014-08" db="EMBL/GenBank/DDBJ databases">
        <title>Whole genome shotgun sequence of Rhizobium rubi NBRC 13261.</title>
        <authorList>
            <person name="Katano-Makiyama Y."/>
            <person name="Hosoyama A."/>
            <person name="Hashimoto M."/>
            <person name="Hosoyama Y."/>
            <person name="Noguchi M."/>
            <person name="Tsuchikane K."/>
            <person name="Uohara A."/>
            <person name="Ohji S."/>
            <person name="Ichikawa N."/>
            <person name="Kimura A."/>
            <person name="Yamazoe A."/>
            <person name="Fujita N."/>
        </authorList>
    </citation>
    <scope>NUCLEOTIDE SEQUENCE [LARGE SCALE GENOMIC DNA]</scope>
    <source>
        <strain evidence="2 3">NBRC 13261</strain>
    </source>
</reference>
<dbReference type="InterPro" id="IPR029035">
    <property type="entry name" value="DHS-like_NAD/FAD-binding_dom"/>
</dbReference>
<gene>
    <name evidence="2" type="ORF">RRU01S_13_00250</name>
</gene>
<protein>
    <submittedName>
        <fullName evidence="2">Uncharacterized protein</fullName>
    </submittedName>
</protein>
<evidence type="ECO:0000313" key="2">
    <source>
        <dbReference type="EMBL" id="GAK70687.1"/>
    </source>
</evidence>
<accession>A0A081CVJ1</accession>
<dbReference type="EMBL" id="BBJU01000013">
    <property type="protein sequence ID" value="GAK70687.1"/>
    <property type="molecule type" value="Genomic_DNA"/>
</dbReference>
<sequence length="400" mass="44354">MRIKSSQGTGHWIQVQQPDDDRPDPATADIGRVLSSAVRAQNLVILTGLGTSLCVLKDGKRAAPTMWDLLSRIKKIFNTADIVDGASEGARWRSFVAFANVPEDTEDLELLMSRATTAADFLPDNDAKKVRMLIDIAEEIIRDEVNFMDETIKVPVHEAFLRRVARRSARRARTKIFTTNYDTCFETAARRSAFVVVDGFAFGSEAYFDSSQFSYDVVRRAAGEEKSDFIENLFHLYKIHGSIDWEFNQTSGQIAKRPDTKKPLLIYPKSTKYELSFSQPYIEMMGTFQAALRAPNTTLLVIGFGFNDKHISEPILGAIKANLSLNVVVINPDVEEASDGGAKSNGYLSAVGSLIDNGDARLALIAGKFEEIVPMVPDVIAETELERHAERVRNIGRANG</sequence>
<evidence type="ECO:0000313" key="3">
    <source>
        <dbReference type="Proteomes" id="UP000028701"/>
    </source>
</evidence>
<dbReference type="SUPFAM" id="SSF52467">
    <property type="entry name" value="DHS-like NAD/FAD-binding domain"/>
    <property type="match status" value="1"/>
</dbReference>
<organism evidence="2 3">
    <name type="scientific">Agrobacterium rubi TR3 = NBRC 13261</name>
    <dbReference type="NCBI Taxonomy" id="1368415"/>
    <lineage>
        <taxon>Bacteria</taxon>
        <taxon>Pseudomonadati</taxon>
        <taxon>Pseudomonadota</taxon>
        <taxon>Alphaproteobacteria</taxon>
        <taxon>Hyphomicrobiales</taxon>
        <taxon>Rhizobiaceae</taxon>
        <taxon>Rhizobium/Agrobacterium group</taxon>
        <taxon>Agrobacterium</taxon>
    </lineage>
</organism>
<feature type="region of interest" description="Disordered" evidence="1">
    <location>
        <begin position="1"/>
        <end position="27"/>
    </location>
</feature>
<name>A0A081CVJ1_9HYPH</name>
<proteinExistence type="predicted"/>
<evidence type="ECO:0000256" key="1">
    <source>
        <dbReference type="SAM" id="MobiDB-lite"/>
    </source>
</evidence>
<dbReference type="AlphaFoldDB" id="A0A081CVJ1"/>